<proteinExistence type="predicted"/>
<dbReference type="InterPro" id="IPR042572">
    <property type="entry name" value="Carn_acyl_trans_N"/>
</dbReference>
<comment type="catalytic activity">
    <reaction evidence="3">
        <text>4,8-dimethylnonanoyl-CoA + (R)-carnitine = O-4,8-dimethylnonanoyl-(R)-carnitine + CoA</text>
        <dbReference type="Rhea" id="RHEA:44860"/>
        <dbReference type="ChEBI" id="CHEBI:16347"/>
        <dbReference type="ChEBI" id="CHEBI:57287"/>
        <dbReference type="ChEBI" id="CHEBI:77061"/>
        <dbReference type="ChEBI" id="CHEBI:84654"/>
    </reaction>
</comment>
<keyword evidence="2" id="KW-0808">Transferase</keyword>
<dbReference type="OrthoDB" id="240216at2759"/>
<reference evidence="4" key="1">
    <citation type="submission" date="2020-04" db="EMBL/GenBank/DDBJ databases">
        <authorList>
            <person name="Alioto T."/>
            <person name="Alioto T."/>
            <person name="Gomez Garrido J."/>
        </authorList>
    </citation>
    <scope>NUCLEOTIDE SEQUENCE</scope>
    <source>
        <strain evidence="4">A484AB</strain>
    </source>
</reference>
<dbReference type="PANTHER" id="PTHR22589">
    <property type="entry name" value="CARNITINE O-ACYLTRANSFERASE"/>
    <property type="match status" value="1"/>
</dbReference>
<dbReference type="GO" id="GO:0006635">
    <property type="term" value="P:fatty acid beta-oxidation"/>
    <property type="evidence" value="ECO:0007669"/>
    <property type="project" value="UniProtKB-UniPathway"/>
</dbReference>
<dbReference type="Pfam" id="PF00755">
    <property type="entry name" value="Carn_acyltransf"/>
    <property type="match status" value="1"/>
</dbReference>
<evidence type="ECO:0000256" key="2">
    <source>
        <dbReference type="ARBA" id="ARBA00023315"/>
    </source>
</evidence>
<evidence type="ECO:0000313" key="4">
    <source>
        <dbReference type="EMBL" id="CAB4034372.1"/>
    </source>
</evidence>
<organism evidence="4 5">
    <name type="scientific">Paramuricea clavata</name>
    <name type="common">Red gorgonian</name>
    <name type="synonym">Violescent sea-whip</name>
    <dbReference type="NCBI Taxonomy" id="317549"/>
    <lineage>
        <taxon>Eukaryota</taxon>
        <taxon>Metazoa</taxon>
        <taxon>Cnidaria</taxon>
        <taxon>Anthozoa</taxon>
        <taxon>Octocorallia</taxon>
        <taxon>Malacalcyonacea</taxon>
        <taxon>Plexauridae</taxon>
        <taxon>Paramuricea</taxon>
    </lineage>
</organism>
<evidence type="ECO:0000256" key="1">
    <source>
        <dbReference type="ARBA" id="ARBA00005005"/>
    </source>
</evidence>
<dbReference type="InterPro" id="IPR000542">
    <property type="entry name" value="Carn_acyl_trans"/>
</dbReference>
<dbReference type="EMBL" id="CACRXK020020054">
    <property type="protein sequence ID" value="CAB4034372.1"/>
    <property type="molecule type" value="Genomic_DNA"/>
</dbReference>
<feature type="non-terminal residue" evidence="4">
    <location>
        <position position="154"/>
    </location>
</feature>
<evidence type="ECO:0000313" key="5">
    <source>
        <dbReference type="Proteomes" id="UP001152795"/>
    </source>
</evidence>
<protein>
    <submittedName>
        <fullName evidence="4">Carnitine O-palmitoyltransferase 2, mitochondrial</fullName>
    </submittedName>
</protein>
<dbReference type="InterPro" id="IPR039551">
    <property type="entry name" value="Cho/carn_acyl_trans"/>
</dbReference>
<dbReference type="FunFam" id="1.10.275.20:FF:000001">
    <property type="entry name" value="carnitine O-palmitoyltransferase 2, mitochondrial"/>
    <property type="match status" value="1"/>
</dbReference>
<dbReference type="GO" id="GO:0004095">
    <property type="term" value="F:carnitine O-palmitoyltransferase activity"/>
    <property type="evidence" value="ECO:0007669"/>
    <property type="project" value="TreeGrafter"/>
</dbReference>
<name>A0A6S7L978_PARCT</name>
<comment type="caution">
    <text evidence="4">The sequence shown here is derived from an EMBL/GenBank/DDBJ whole genome shotgun (WGS) entry which is preliminary data.</text>
</comment>
<dbReference type="Proteomes" id="UP001152795">
    <property type="component" value="Unassembled WGS sequence"/>
</dbReference>
<dbReference type="UniPathway" id="UPA00659"/>
<keyword evidence="2" id="KW-0012">Acyltransferase</keyword>
<dbReference type="AlphaFoldDB" id="A0A6S7L978"/>
<comment type="pathway">
    <text evidence="1">Lipid metabolism; fatty acid beta-oxidation.</text>
</comment>
<dbReference type="GO" id="GO:0005739">
    <property type="term" value="C:mitochondrion"/>
    <property type="evidence" value="ECO:0007669"/>
    <property type="project" value="TreeGrafter"/>
</dbReference>
<dbReference type="SUPFAM" id="SSF52777">
    <property type="entry name" value="CoA-dependent acyltransferases"/>
    <property type="match status" value="1"/>
</dbReference>
<dbReference type="Gene3D" id="1.10.275.20">
    <property type="entry name" value="Choline/Carnitine o-acyltransferase"/>
    <property type="match status" value="1"/>
</dbReference>
<keyword evidence="5" id="KW-1185">Reference proteome</keyword>
<accession>A0A6S7L978</accession>
<sequence>MATFLTCTRGRVLKPFLFQTNWAYAPFSRCLSSNCSNEKYIQRSIVPTYHFQPSLPRLPIPKLEDTCRRYLDAQKVILSPEEYENTKRLVENFKQYEGPELQKELISKDKQNKHTSYISEPWTDLYLKDRRSVMLNHNPFIVFHQDPNEANNHQ</sequence>
<dbReference type="PANTHER" id="PTHR22589:SF16">
    <property type="entry name" value="CARNITINE O-PALMITOYLTRANSFERASE 2, MITOCHONDRIAL"/>
    <property type="match status" value="1"/>
</dbReference>
<gene>
    <name evidence="4" type="ORF">PACLA_8A085262</name>
</gene>
<evidence type="ECO:0000256" key="3">
    <source>
        <dbReference type="ARBA" id="ARBA00048999"/>
    </source>
</evidence>